<feature type="compositionally biased region" description="Basic and acidic residues" evidence="7">
    <location>
        <begin position="458"/>
        <end position="468"/>
    </location>
</feature>
<keyword evidence="5" id="KW-0843">Virulence</keyword>
<sequence>MPDVHDPDEAERLEAEHHDAYHSRREFLERTATAAGLAGLGLTLAPDVVMAEATRRTTQPLPSARNLPIDTFVVLMMENRSFDHYLGWLPGADGRQAGLTFRDKQGRTHETHRLAPDFQGLRHLDPDHSWDGGRVQLDGGRNDGFLQADSDTFSIGYYEKPDLPFIPHAAEAFTAYDRFFCSLLASTYPNRYFMHAAQSYGRKNNAFPFLQQATPIGLPDSTIFAALQAKGISSRYFFSDIPVSALWGVPGLARSGPMAEYYERCRSGTLPRVSFVDPAFNGEEQGTSGDEHPHGDVRVGQAFMADVVHAFMSSPQWKRGALFIVYDEWGGFFDHVRPPRVADDRASRDVAQDFGQMGFRIPAVAVSPWARRRHVDHGIYGFESILKLIRYRFGLSPLTKRDRFARNIGLSFDFAAKPRLDLPALPSARRVMAGNAIGARRAAPADRDTAARAAGRAAEPEPERAKPHDLAELYTSGYLDRLGFRYRPATPGRIFRNPSRMGLRP</sequence>
<dbReference type="InterPro" id="IPR006311">
    <property type="entry name" value="TAT_signal"/>
</dbReference>
<keyword evidence="9" id="KW-1185">Reference proteome</keyword>
<organism evidence="8 9">
    <name type="scientific">Patulibacter brassicae</name>
    <dbReference type="NCBI Taxonomy" id="1705717"/>
    <lineage>
        <taxon>Bacteria</taxon>
        <taxon>Bacillati</taxon>
        <taxon>Actinomycetota</taxon>
        <taxon>Thermoleophilia</taxon>
        <taxon>Solirubrobacterales</taxon>
        <taxon>Patulibacteraceae</taxon>
        <taxon>Patulibacter</taxon>
    </lineage>
</organism>
<name>A0ABU4VFA5_9ACTN</name>
<dbReference type="InterPro" id="IPR017850">
    <property type="entry name" value="Alkaline_phosphatase_core_sf"/>
</dbReference>
<evidence type="ECO:0000313" key="8">
    <source>
        <dbReference type="EMBL" id="MDX8150090.1"/>
    </source>
</evidence>
<dbReference type="Gene3D" id="3.40.720.10">
    <property type="entry name" value="Alkaline Phosphatase, subunit A"/>
    <property type="match status" value="2"/>
</dbReference>
<dbReference type="RefSeq" id="WP_319952243.1">
    <property type="nucleotide sequence ID" value="NZ_JAXAVX010000001.1"/>
</dbReference>
<protein>
    <recommendedName>
        <fullName evidence="2">phospholipase C</fullName>
        <ecNumber evidence="2">3.1.4.3</ecNumber>
    </recommendedName>
</protein>
<dbReference type="Proteomes" id="UP001277761">
    <property type="component" value="Unassembled WGS sequence"/>
</dbReference>
<dbReference type="InterPro" id="IPR007312">
    <property type="entry name" value="Phosphoesterase"/>
</dbReference>
<comment type="caution">
    <text evidence="8">The sequence shown here is derived from an EMBL/GenBank/DDBJ whole genome shotgun (WGS) entry which is preliminary data.</text>
</comment>
<evidence type="ECO:0000256" key="4">
    <source>
        <dbReference type="ARBA" id="ARBA00022801"/>
    </source>
</evidence>
<dbReference type="NCBIfam" id="TIGR01409">
    <property type="entry name" value="TAT_signal_seq"/>
    <property type="match status" value="1"/>
</dbReference>
<feature type="region of interest" description="Disordered" evidence="7">
    <location>
        <begin position="439"/>
        <end position="468"/>
    </location>
</feature>
<dbReference type="CDD" id="cd16013">
    <property type="entry name" value="AcpA"/>
    <property type="match status" value="1"/>
</dbReference>
<dbReference type="PROSITE" id="PS51318">
    <property type="entry name" value="TAT"/>
    <property type="match status" value="1"/>
</dbReference>
<keyword evidence="3" id="KW-0134">Cell wall</keyword>
<dbReference type="Pfam" id="PF04185">
    <property type="entry name" value="Phosphoesterase"/>
    <property type="match status" value="1"/>
</dbReference>
<evidence type="ECO:0000256" key="5">
    <source>
        <dbReference type="ARBA" id="ARBA00023026"/>
    </source>
</evidence>
<reference evidence="8 9" key="1">
    <citation type="submission" date="2023-11" db="EMBL/GenBank/DDBJ databases">
        <authorList>
            <person name="Xu M."/>
            <person name="Jiang T."/>
        </authorList>
    </citation>
    <scope>NUCLEOTIDE SEQUENCE [LARGE SCALE GENOMIC DNA]</scope>
    <source>
        <strain evidence="8 9">SD</strain>
    </source>
</reference>
<dbReference type="PANTHER" id="PTHR31956:SF1">
    <property type="entry name" value="NON-SPECIFIC PHOSPHOLIPASE C1"/>
    <property type="match status" value="1"/>
</dbReference>
<keyword evidence="4" id="KW-0378">Hydrolase</keyword>
<proteinExistence type="inferred from homology"/>
<dbReference type="InterPro" id="IPR019546">
    <property type="entry name" value="TAT_signal_bac_arc"/>
</dbReference>
<gene>
    <name evidence="8" type="ORF">SK069_00665</name>
</gene>
<evidence type="ECO:0000256" key="6">
    <source>
        <dbReference type="ARBA" id="ARBA00048421"/>
    </source>
</evidence>
<accession>A0ABU4VFA5</accession>
<comment type="catalytic activity">
    <reaction evidence="6">
        <text>a 1,2-diacyl-sn-glycero-3-phosphocholine + H2O = phosphocholine + a 1,2-diacyl-sn-glycerol + H(+)</text>
        <dbReference type="Rhea" id="RHEA:10604"/>
        <dbReference type="ChEBI" id="CHEBI:15377"/>
        <dbReference type="ChEBI" id="CHEBI:15378"/>
        <dbReference type="ChEBI" id="CHEBI:17815"/>
        <dbReference type="ChEBI" id="CHEBI:57643"/>
        <dbReference type="ChEBI" id="CHEBI:295975"/>
        <dbReference type="EC" id="3.1.4.3"/>
    </reaction>
    <physiologicalReaction direction="left-to-right" evidence="6">
        <dbReference type="Rhea" id="RHEA:10605"/>
    </physiologicalReaction>
</comment>
<dbReference type="PANTHER" id="PTHR31956">
    <property type="entry name" value="NON-SPECIFIC PHOSPHOLIPASE C4-RELATED"/>
    <property type="match status" value="1"/>
</dbReference>
<comment type="similarity">
    <text evidence="1">Belongs to the bacterial phospholipase C family.</text>
</comment>
<evidence type="ECO:0000256" key="2">
    <source>
        <dbReference type="ARBA" id="ARBA00012018"/>
    </source>
</evidence>
<dbReference type="EC" id="3.1.4.3" evidence="2"/>
<evidence type="ECO:0000256" key="1">
    <source>
        <dbReference type="ARBA" id="ARBA00009717"/>
    </source>
</evidence>
<dbReference type="EMBL" id="JAXAVX010000001">
    <property type="protein sequence ID" value="MDX8150090.1"/>
    <property type="molecule type" value="Genomic_DNA"/>
</dbReference>
<evidence type="ECO:0000256" key="7">
    <source>
        <dbReference type="SAM" id="MobiDB-lite"/>
    </source>
</evidence>
<keyword evidence="3" id="KW-0964">Secreted</keyword>
<evidence type="ECO:0000256" key="3">
    <source>
        <dbReference type="ARBA" id="ARBA00022512"/>
    </source>
</evidence>
<evidence type="ECO:0000313" key="9">
    <source>
        <dbReference type="Proteomes" id="UP001277761"/>
    </source>
</evidence>